<feature type="region of interest" description="Disordered" evidence="1">
    <location>
        <begin position="578"/>
        <end position="611"/>
    </location>
</feature>
<gene>
    <name evidence="2" type="ORF">Cadr_000022524</name>
</gene>
<sequence>MPCSPGSEGGGRQALPGGYLPTFECCSVEPHLKGAHPTALQRWRASVSQCECAAALRDMQLAPICEDCRLKPHHPVYDGGSAFAASSPGADRRALSTRLGRPAPRGPPWAMAWAPFQPASGPSPWSAGYLRISLRVQACQPGGDTSTLAWLCPGLWGVTGRPSDLLGCATRQPPDLLPALASCFLPSTLGTRALQRSLEGSQSSATAAGVTSPLWAGWKLGCDFSQLCSKKSGSQRHCVNSCPLSPPLASVLRSLLLFVHPPSSWTWWDMLSPVTQEVSLLRLEGPVGGRVCLRERLQISGAWSHPGLPLIHRSHSLLTVTTLRIQANKAACIQNIPGHMTWRRGAGRATRCSLSFLSSDSCSPITRLPGELGEAGEGRKARGPGRPQGEQGALGQGRVKGRVDVVQPKQRSVGEEQTCVGQDRVLGARLPPGLHKLHPAEDTCGVRAEHPVPFRVAFSLSSWAPSSLHVPSTSRALRGVQYFSTLRATSTTACLPGSCWSRWARLSNMTPMTSQEEQQGRVWGAHVVWQKRSPCKDEEHQPSKELQGRRLRSTSSVWLGLRPHLLVPLHRDAVGPLPSACGGQGMSPEGQWSRKSPWPGKQPDRAGGGTGGRWARWCLERVEEPLAGKHLQEAVRFRGSNICSPPLLPGTPHCGNGHPWKRAVGRLLWTRNWSKGWPAERGLPTKAAGAHKPHCPSPKTFPGTQRPVPSCPTWAHGRRQACPQTCSALSELRGASTGSLVPALQTGSGMRQSSDSVLEMNTSDRGVVRGTDPSATHFADVRSPLASDLSPSLSARPPGPSLAPLCPQRSTVTRVHMVPELLSCPPAPGCLPYRAEAPPAPTCAGPRAARCPLTVRPRCPVKCVFWTLWPFPLQLSKVVRQARHSGPGEQTGAVCTLTHAGLSQKACVFSAGKGLRPPARGVLPSLLTRGPAGPPPLPMLGPCVWPRRLGGEPSELRQPLPPWRPAPTRLPVAAEPVCGALLGLGALGTKEVTARQHRAVWVPRVLRAGCRRVTKFRTESTPVDREEAGTLTVNHHSGHSDLLCPRLGEELGSRPWTPITSLRRSSVQHGFGVALAEPPKVTSFKAPWPWKEARPRWGREEREERIRSEEEQVPGGFLTQTASETWNELWGWSGALARCPWGQGSGESALPCRLSLLTVSHRCDSVWGWTLEIQGFLEAPPSTDELDRGALEPGQPWVRSPLPAALQVTLPSAHTACTSVSTSKPSAPQVAPWGRAALHPAGKRKQFTPQPKPRAAPPPATTGGSRPKRSPLHLLL</sequence>
<feature type="region of interest" description="Disordered" evidence="1">
    <location>
        <begin position="1219"/>
        <end position="1276"/>
    </location>
</feature>
<keyword evidence="3" id="KW-1185">Reference proteome</keyword>
<dbReference type="EMBL" id="JWIN03000020">
    <property type="protein sequence ID" value="KAB1261702.1"/>
    <property type="molecule type" value="Genomic_DNA"/>
</dbReference>
<dbReference type="Proteomes" id="UP000299084">
    <property type="component" value="Unassembled WGS sequence"/>
</dbReference>
<comment type="caution">
    <text evidence="2">The sequence shown here is derived from an EMBL/GenBank/DDBJ whole genome shotgun (WGS) entry which is preliminary data.</text>
</comment>
<accession>A0A5N4CS70</accession>
<organism evidence="2 3">
    <name type="scientific">Camelus dromedarius</name>
    <name type="common">Dromedary</name>
    <name type="synonym">Arabian camel</name>
    <dbReference type="NCBI Taxonomy" id="9838"/>
    <lineage>
        <taxon>Eukaryota</taxon>
        <taxon>Metazoa</taxon>
        <taxon>Chordata</taxon>
        <taxon>Craniata</taxon>
        <taxon>Vertebrata</taxon>
        <taxon>Euteleostomi</taxon>
        <taxon>Mammalia</taxon>
        <taxon>Eutheria</taxon>
        <taxon>Laurasiatheria</taxon>
        <taxon>Artiodactyla</taxon>
        <taxon>Tylopoda</taxon>
        <taxon>Camelidae</taxon>
        <taxon>Camelus</taxon>
    </lineage>
</organism>
<feature type="region of interest" description="Disordered" evidence="1">
    <location>
        <begin position="367"/>
        <end position="398"/>
    </location>
</feature>
<feature type="compositionally biased region" description="Pro residues" evidence="1">
    <location>
        <begin position="1250"/>
        <end position="1260"/>
    </location>
</feature>
<name>A0A5N4CS70_CAMDR</name>
<evidence type="ECO:0000313" key="3">
    <source>
        <dbReference type="Proteomes" id="UP000299084"/>
    </source>
</evidence>
<reference evidence="2 3" key="1">
    <citation type="journal article" date="2019" name="Mol. Ecol. Resour.">
        <title>Improving Illumina assemblies with Hi-C and long reads: an example with the North African dromedary.</title>
        <authorList>
            <person name="Elbers J.P."/>
            <person name="Rogers M.F."/>
            <person name="Perelman P.L."/>
            <person name="Proskuryakova A.A."/>
            <person name="Serdyukova N.A."/>
            <person name="Johnson W.E."/>
            <person name="Horin P."/>
            <person name="Corander J."/>
            <person name="Murphy D."/>
            <person name="Burger P.A."/>
        </authorList>
    </citation>
    <scope>NUCLEOTIDE SEQUENCE [LARGE SCALE GENOMIC DNA]</scope>
    <source>
        <strain evidence="2">Drom800</strain>
        <tissue evidence="2">Blood</tissue>
    </source>
</reference>
<dbReference type="AlphaFoldDB" id="A0A5N4CS70"/>
<feature type="region of interest" description="Disordered" evidence="1">
    <location>
        <begin position="786"/>
        <end position="805"/>
    </location>
</feature>
<proteinExistence type="predicted"/>
<evidence type="ECO:0000313" key="2">
    <source>
        <dbReference type="EMBL" id="KAB1261702.1"/>
    </source>
</evidence>
<protein>
    <submittedName>
        <fullName evidence="2">Uncharacterized protein</fullName>
    </submittedName>
</protein>
<feature type="compositionally biased region" description="Basic residues" evidence="1">
    <location>
        <begin position="1266"/>
        <end position="1276"/>
    </location>
</feature>
<evidence type="ECO:0000256" key="1">
    <source>
        <dbReference type="SAM" id="MobiDB-lite"/>
    </source>
</evidence>
<feature type="compositionally biased region" description="Low complexity" evidence="1">
    <location>
        <begin position="786"/>
        <end position="796"/>
    </location>
</feature>
<feature type="region of interest" description="Disordered" evidence="1">
    <location>
        <begin position="685"/>
        <end position="712"/>
    </location>
</feature>